<dbReference type="GO" id="GO:0004888">
    <property type="term" value="F:transmembrane signaling receptor activity"/>
    <property type="evidence" value="ECO:0007669"/>
    <property type="project" value="InterPro"/>
</dbReference>
<feature type="transmembrane region" description="Helical" evidence="6">
    <location>
        <begin position="69"/>
        <end position="88"/>
    </location>
</feature>
<evidence type="ECO:0000256" key="4">
    <source>
        <dbReference type="ARBA" id="ARBA00022989"/>
    </source>
</evidence>
<protein>
    <recommendedName>
        <fullName evidence="6">Serpentine receptor class gamma</fullName>
    </recommendedName>
</protein>
<dbReference type="Proteomes" id="UP000046392">
    <property type="component" value="Unplaced"/>
</dbReference>
<reference evidence="8" key="1">
    <citation type="submission" date="2017-02" db="UniProtKB">
        <authorList>
            <consortium name="WormBaseParasite"/>
        </authorList>
    </citation>
    <scope>IDENTIFICATION</scope>
</reference>
<feature type="transmembrane region" description="Helical" evidence="6">
    <location>
        <begin position="127"/>
        <end position="150"/>
    </location>
</feature>
<dbReference type="Pfam" id="PF02118">
    <property type="entry name" value="Srg"/>
    <property type="match status" value="1"/>
</dbReference>
<evidence type="ECO:0000256" key="1">
    <source>
        <dbReference type="ARBA" id="ARBA00004141"/>
    </source>
</evidence>
<keyword evidence="4 6" id="KW-1133">Transmembrane helix</keyword>
<organism evidence="7 8">
    <name type="scientific">Strongyloides papillosus</name>
    <name type="common">Intestinal threadworm</name>
    <dbReference type="NCBI Taxonomy" id="174720"/>
    <lineage>
        <taxon>Eukaryota</taxon>
        <taxon>Metazoa</taxon>
        <taxon>Ecdysozoa</taxon>
        <taxon>Nematoda</taxon>
        <taxon>Chromadorea</taxon>
        <taxon>Rhabditida</taxon>
        <taxon>Tylenchina</taxon>
        <taxon>Panagrolaimomorpha</taxon>
        <taxon>Strongyloidoidea</taxon>
        <taxon>Strongyloididae</taxon>
        <taxon>Strongyloides</taxon>
    </lineage>
</organism>
<accession>A0A0N5BGG5</accession>
<evidence type="ECO:0000256" key="3">
    <source>
        <dbReference type="ARBA" id="ARBA00022692"/>
    </source>
</evidence>
<comment type="subcellular location">
    <subcellularLocation>
        <location evidence="1">Membrane</location>
        <topology evidence="1">Multi-pass membrane protein</topology>
    </subcellularLocation>
</comment>
<keyword evidence="3 6" id="KW-0812">Transmembrane</keyword>
<feature type="transmembrane region" description="Helical" evidence="6">
    <location>
        <begin position="170"/>
        <end position="192"/>
    </location>
</feature>
<dbReference type="Gene3D" id="1.20.1070.10">
    <property type="entry name" value="Rhodopsin 7-helix transmembrane proteins"/>
    <property type="match status" value="1"/>
</dbReference>
<proteinExistence type="inferred from homology"/>
<name>A0A0N5BGG5_STREA</name>
<dbReference type="SUPFAM" id="SSF81321">
    <property type="entry name" value="Family A G protein-coupled receptor-like"/>
    <property type="match status" value="1"/>
</dbReference>
<dbReference type="GO" id="GO:0016020">
    <property type="term" value="C:membrane"/>
    <property type="evidence" value="ECO:0007669"/>
    <property type="project" value="UniProtKB-SubCell"/>
</dbReference>
<dbReference type="GO" id="GO:0007606">
    <property type="term" value="P:sensory perception of chemical stimulus"/>
    <property type="evidence" value="ECO:0007669"/>
    <property type="project" value="UniProtKB-UniRule"/>
</dbReference>
<sequence>MCFILMVFFPPVTGYMQVFMEPSYNWTVFYALMYYFTYCQFFLCAYIAFIRFILIYFPLKGTDILKKTFWLFVVLLLITSYAPTWHLWFCKTYFGPIDKRYTKGYLIFSISYKKLEWMNVSNSKNSIIYYFIFLTISFILNLTSLIKLIFKNLLSSVGKKKSVKGNVSMLIYSLIVMVVQLLFISLNCVWYFTDPNTPDMSIYHICQKLRVYVYHLMCLLQPYALILLSKSTRNILKNIIINSFKTRHQSGSTKIQINRV</sequence>
<feature type="transmembrane region" description="Helical" evidence="6">
    <location>
        <begin position="30"/>
        <end position="57"/>
    </location>
</feature>
<keyword evidence="7" id="KW-1185">Reference proteome</keyword>
<dbReference type="WBParaSite" id="SPAL_0000507100.1">
    <property type="protein sequence ID" value="SPAL_0000507100.1"/>
    <property type="gene ID" value="SPAL_0000507100"/>
</dbReference>
<comment type="caution">
    <text evidence="6">Lacks conserved residue(s) required for the propagation of feature annotation.</text>
</comment>
<evidence type="ECO:0000313" key="8">
    <source>
        <dbReference type="WBParaSite" id="SPAL_0000507100.1"/>
    </source>
</evidence>
<comment type="similarity">
    <text evidence="2 6">Belongs to the nematode receptor-like protein srg family.</text>
</comment>
<dbReference type="AlphaFoldDB" id="A0A0N5BGG5"/>
<evidence type="ECO:0000256" key="6">
    <source>
        <dbReference type="RuleBase" id="RU280813"/>
    </source>
</evidence>
<evidence type="ECO:0000256" key="2">
    <source>
        <dbReference type="ARBA" id="ARBA00005692"/>
    </source>
</evidence>
<evidence type="ECO:0000313" key="7">
    <source>
        <dbReference type="Proteomes" id="UP000046392"/>
    </source>
</evidence>
<dbReference type="InterPro" id="IPR051119">
    <property type="entry name" value="Nematode_SR-like"/>
</dbReference>
<dbReference type="PANTHER" id="PTHR31627:SF16">
    <property type="entry name" value="SERPENTINE RECEPTOR CLASS GAMMA-69"/>
    <property type="match status" value="1"/>
</dbReference>
<evidence type="ECO:0000256" key="5">
    <source>
        <dbReference type="ARBA" id="ARBA00023136"/>
    </source>
</evidence>
<feature type="transmembrane region" description="Helical" evidence="6">
    <location>
        <begin position="212"/>
        <end position="229"/>
    </location>
</feature>
<dbReference type="PANTHER" id="PTHR31627">
    <property type="entry name" value="SERPENTINE RECEPTOR CLASS GAMMA-RELATED"/>
    <property type="match status" value="1"/>
</dbReference>
<dbReference type="InterPro" id="IPR000609">
    <property type="entry name" value="7TM_GPCR_serpentine_rcpt_Srg"/>
</dbReference>
<keyword evidence="5 6" id="KW-0472">Membrane</keyword>